<protein>
    <recommendedName>
        <fullName evidence="4">Protein kinase domain-containing protein</fullName>
    </recommendedName>
</protein>
<evidence type="ECO:0008006" key="4">
    <source>
        <dbReference type="Google" id="ProtNLM"/>
    </source>
</evidence>
<name>A0A067NDU3_PLEO1</name>
<feature type="region of interest" description="Disordered" evidence="1">
    <location>
        <begin position="282"/>
        <end position="304"/>
    </location>
</feature>
<dbReference type="InParanoid" id="A0A067NDU3"/>
<gene>
    <name evidence="2" type="ORF">PLEOSDRAFT_160779</name>
</gene>
<proteinExistence type="predicted"/>
<dbReference type="HOGENOM" id="CLU_915636_0_0_1"/>
<accession>A0A067NDU3</accession>
<evidence type="ECO:0000256" key="1">
    <source>
        <dbReference type="SAM" id="MobiDB-lite"/>
    </source>
</evidence>
<evidence type="ECO:0000313" key="3">
    <source>
        <dbReference type="Proteomes" id="UP000027073"/>
    </source>
</evidence>
<evidence type="ECO:0000313" key="2">
    <source>
        <dbReference type="EMBL" id="KDQ26193.1"/>
    </source>
</evidence>
<sequence>MTQEMRICVADTGFMNGILRATESPHTLPCNYIETLSPLCNDSVFSVADQPPAELDFEEWKKWGHTWKTRSCLFAEASCGTQKLCIKMAINLEKEQYKDDPEDCLEPSNVAVAQCLLNEWSFYNDRLRDLQGTLVPRHYGLWTCHTSWGGVVLFAILEWAGVSAYRLLRQDWKDTDTMDYRLECVSAIRDLHLSGILHGQLVGFNGIRHILFDPDTKKARLIDFSHAKVGHKCERSTFPTARGDYCDPGCCMEIGWVCRNLNIWSPYHFAFGPADEEAACGPDVAPTSAQHAPHSHSPHIAASG</sequence>
<dbReference type="EMBL" id="KL198010">
    <property type="protein sequence ID" value="KDQ26193.1"/>
    <property type="molecule type" value="Genomic_DNA"/>
</dbReference>
<dbReference type="AlphaFoldDB" id="A0A067NDU3"/>
<organism evidence="2 3">
    <name type="scientific">Pleurotus ostreatus (strain PC15)</name>
    <name type="common">Oyster mushroom</name>
    <dbReference type="NCBI Taxonomy" id="1137138"/>
    <lineage>
        <taxon>Eukaryota</taxon>
        <taxon>Fungi</taxon>
        <taxon>Dikarya</taxon>
        <taxon>Basidiomycota</taxon>
        <taxon>Agaricomycotina</taxon>
        <taxon>Agaricomycetes</taxon>
        <taxon>Agaricomycetidae</taxon>
        <taxon>Agaricales</taxon>
        <taxon>Pleurotineae</taxon>
        <taxon>Pleurotaceae</taxon>
        <taxon>Pleurotus</taxon>
    </lineage>
</organism>
<dbReference type="OrthoDB" id="2817141at2759"/>
<reference evidence="3" key="1">
    <citation type="journal article" date="2014" name="Proc. Natl. Acad. Sci. U.S.A.">
        <title>Extensive sampling of basidiomycete genomes demonstrates inadequacy of the white-rot/brown-rot paradigm for wood decay fungi.</title>
        <authorList>
            <person name="Riley R."/>
            <person name="Salamov A.A."/>
            <person name="Brown D.W."/>
            <person name="Nagy L.G."/>
            <person name="Floudas D."/>
            <person name="Held B.W."/>
            <person name="Levasseur A."/>
            <person name="Lombard V."/>
            <person name="Morin E."/>
            <person name="Otillar R."/>
            <person name="Lindquist E.A."/>
            <person name="Sun H."/>
            <person name="LaButti K.M."/>
            <person name="Schmutz J."/>
            <person name="Jabbour D."/>
            <person name="Luo H."/>
            <person name="Baker S.E."/>
            <person name="Pisabarro A.G."/>
            <person name="Walton J.D."/>
            <person name="Blanchette R.A."/>
            <person name="Henrissat B."/>
            <person name="Martin F."/>
            <person name="Cullen D."/>
            <person name="Hibbett D.S."/>
            <person name="Grigoriev I.V."/>
        </authorList>
    </citation>
    <scope>NUCLEOTIDE SEQUENCE [LARGE SCALE GENOMIC DNA]</scope>
    <source>
        <strain evidence="3">PC15</strain>
    </source>
</reference>
<dbReference type="VEuPathDB" id="FungiDB:PLEOSDRAFT_160779"/>
<dbReference type="Proteomes" id="UP000027073">
    <property type="component" value="Unassembled WGS sequence"/>
</dbReference>
<dbReference type="SUPFAM" id="SSF56112">
    <property type="entry name" value="Protein kinase-like (PK-like)"/>
    <property type="match status" value="1"/>
</dbReference>
<dbReference type="InterPro" id="IPR011009">
    <property type="entry name" value="Kinase-like_dom_sf"/>
</dbReference>